<dbReference type="Pfam" id="PF09335">
    <property type="entry name" value="VTT_dom"/>
    <property type="match status" value="1"/>
</dbReference>
<keyword evidence="1" id="KW-0812">Transmembrane</keyword>
<dbReference type="InterPro" id="IPR032816">
    <property type="entry name" value="VTT_dom"/>
</dbReference>
<feature type="transmembrane region" description="Helical" evidence="1">
    <location>
        <begin position="20"/>
        <end position="47"/>
    </location>
</feature>
<dbReference type="Proteomes" id="UP001501757">
    <property type="component" value="Unassembled WGS sequence"/>
</dbReference>
<proteinExistence type="predicted"/>
<keyword evidence="1" id="KW-0472">Membrane</keyword>
<reference evidence="3 4" key="1">
    <citation type="journal article" date="2019" name="Int. J. Syst. Evol. Microbiol.">
        <title>The Global Catalogue of Microorganisms (GCM) 10K type strain sequencing project: providing services to taxonomists for standard genome sequencing and annotation.</title>
        <authorList>
            <consortium name="The Broad Institute Genomics Platform"/>
            <consortium name="The Broad Institute Genome Sequencing Center for Infectious Disease"/>
            <person name="Wu L."/>
            <person name="Ma J."/>
        </authorList>
    </citation>
    <scope>NUCLEOTIDE SEQUENCE [LARGE SCALE GENOMIC DNA]</scope>
    <source>
        <strain evidence="3 4">JCM 13378</strain>
    </source>
</reference>
<accession>A0ABN0XDC0</accession>
<dbReference type="PANTHER" id="PTHR42709">
    <property type="entry name" value="ALKALINE PHOSPHATASE LIKE PROTEIN"/>
    <property type="match status" value="1"/>
</dbReference>
<feature type="transmembrane region" description="Helical" evidence="1">
    <location>
        <begin position="53"/>
        <end position="79"/>
    </location>
</feature>
<feature type="transmembrane region" description="Helical" evidence="1">
    <location>
        <begin position="135"/>
        <end position="160"/>
    </location>
</feature>
<evidence type="ECO:0000259" key="2">
    <source>
        <dbReference type="Pfam" id="PF09335"/>
    </source>
</evidence>
<protein>
    <submittedName>
        <fullName evidence="3">YqaA family protein</fullName>
    </submittedName>
</protein>
<organism evidence="3 4">
    <name type="scientific">Bowmanella denitrificans</name>
    <dbReference type="NCBI Taxonomy" id="366582"/>
    <lineage>
        <taxon>Bacteria</taxon>
        <taxon>Pseudomonadati</taxon>
        <taxon>Pseudomonadota</taxon>
        <taxon>Gammaproteobacteria</taxon>
        <taxon>Alteromonadales</taxon>
        <taxon>Alteromonadaceae</taxon>
        <taxon>Bowmanella</taxon>
    </lineage>
</organism>
<evidence type="ECO:0000256" key="1">
    <source>
        <dbReference type="SAM" id="Phobius"/>
    </source>
</evidence>
<evidence type="ECO:0000313" key="4">
    <source>
        <dbReference type="Proteomes" id="UP001501757"/>
    </source>
</evidence>
<dbReference type="PANTHER" id="PTHR42709:SF11">
    <property type="entry name" value="DEDA FAMILY PROTEIN"/>
    <property type="match status" value="1"/>
</dbReference>
<dbReference type="RefSeq" id="WP_343845583.1">
    <property type="nucleotide sequence ID" value="NZ_BAAAEI010000014.1"/>
</dbReference>
<evidence type="ECO:0000313" key="3">
    <source>
        <dbReference type="EMBL" id="GAA0361280.1"/>
    </source>
</evidence>
<name>A0ABN0XDC0_9ALTE</name>
<dbReference type="EMBL" id="BAAAEI010000014">
    <property type="protein sequence ID" value="GAA0361280.1"/>
    <property type="molecule type" value="Genomic_DNA"/>
</dbReference>
<comment type="caution">
    <text evidence="3">The sequence shown here is derived from an EMBL/GenBank/DDBJ whole genome shotgun (WGS) entry which is preliminary data.</text>
</comment>
<feature type="transmembrane region" description="Helical" evidence="1">
    <location>
        <begin position="172"/>
        <end position="192"/>
    </location>
</feature>
<keyword evidence="4" id="KW-1185">Reference proteome</keyword>
<sequence length="194" mass="21437">MTSSKVELWLDRLRQSNHALVLLFFLSMLEAIIIPIPLELILIPYMLLERERIWLLASVALAGCIAGALIGYGVGQLLFDSVGHWFIARLGAAEEFEAFKQTLQNDGFIAVFMVGVTPVPFQVAMLAAGVTGYSLSMFILASMLSRGIRYYGLAVLVLLFGERASRLWRRHARTVGASLLALALLVVGWQYFGS</sequence>
<feature type="domain" description="VTT" evidence="2">
    <location>
        <begin position="53"/>
        <end position="156"/>
    </location>
</feature>
<feature type="transmembrane region" description="Helical" evidence="1">
    <location>
        <begin position="108"/>
        <end position="129"/>
    </location>
</feature>
<gene>
    <name evidence="3" type="ORF">GCM10009092_27030</name>
</gene>
<dbReference type="InterPro" id="IPR051311">
    <property type="entry name" value="DedA_domain"/>
</dbReference>
<keyword evidence="1" id="KW-1133">Transmembrane helix</keyword>